<proteinExistence type="predicted"/>
<reference evidence="1" key="1">
    <citation type="submission" date="2023-04" db="EMBL/GenBank/DDBJ databases">
        <title>Draft Genome sequencing of Naganishia species isolated from polar environments using Oxford Nanopore Technology.</title>
        <authorList>
            <person name="Leo P."/>
            <person name="Venkateswaran K."/>
        </authorList>
    </citation>
    <scope>NUCLEOTIDE SEQUENCE</scope>
    <source>
        <strain evidence="1">DBVPG 5303</strain>
    </source>
</reference>
<protein>
    <submittedName>
        <fullName evidence="1">Uncharacterized protein</fullName>
    </submittedName>
</protein>
<name>A0ACC2XCU9_9TREE</name>
<gene>
    <name evidence="1" type="ORF">QFC24_004859</name>
</gene>
<dbReference type="EMBL" id="JASBWV010000018">
    <property type="protein sequence ID" value="KAJ9121185.1"/>
    <property type="molecule type" value="Genomic_DNA"/>
</dbReference>
<sequence>MRSTTLLRAAHARQPMIHFLGKRSNADKTPHAPRPHPQAPKEIAESFQSFLAKLQSSSGGASSPSSNPKNQSLESSSQGKVGASSGKEAPKGSGKPVDYEVFYEAPSRLWKTKPLEEFEMEAIMSGGATNASA</sequence>
<accession>A0ACC2XCU9</accession>
<evidence type="ECO:0000313" key="1">
    <source>
        <dbReference type="EMBL" id="KAJ9121185.1"/>
    </source>
</evidence>
<evidence type="ECO:0000313" key="2">
    <source>
        <dbReference type="Proteomes" id="UP001234202"/>
    </source>
</evidence>
<dbReference type="Proteomes" id="UP001234202">
    <property type="component" value="Unassembled WGS sequence"/>
</dbReference>
<organism evidence="1 2">
    <name type="scientific">Naganishia onofrii</name>
    <dbReference type="NCBI Taxonomy" id="1851511"/>
    <lineage>
        <taxon>Eukaryota</taxon>
        <taxon>Fungi</taxon>
        <taxon>Dikarya</taxon>
        <taxon>Basidiomycota</taxon>
        <taxon>Agaricomycotina</taxon>
        <taxon>Tremellomycetes</taxon>
        <taxon>Filobasidiales</taxon>
        <taxon>Filobasidiaceae</taxon>
        <taxon>Naganishia</taxon>
    </lineage>
</organism>
<keyword evidence="2" id="KW-1185">Reference proteome</keyword>
<comment type="caution">
    <text evidence="1">The sequence shown here is derived from an EMBL/GenBank/DDBJ whole genome shotgun (WGS) entry which is preliminary data.</text>
</comment>